<dbReference type="PROSITE" id="PS51155">
    <property type="entry name" value="CHIT_BIND_RR_2"/>
    <property type="match status" value="1"/>
</dbReference>
<name>A0A7R8YVM8_HERIL</name>
<dbReference type="GO" id="GO:0042302">
    <property type="term" value="F:structural constituent of cuticle"/>
    <property type="evidence" value="ECO:0007669"/>
    <property type="project" value="UniProtKB-UniRule"/>
</dbReference>
<dbReference type="InterPro" id="IPR000618">
    <property type="entry name" value="Insect_cuticle"/>
</dbReference>
<feature type="signal peptide" evidence="3">
    <location>
        <begin position="1"/>
        <end position="17"/>
    </location>
</feature>
<dbReference type="PRINTS" id="PR00947">
    <property type="entry name" value="CUTICLE"/>
</dbReference>
<feature type="chain" id="PRO_5030655036" description="Cuticle protein" evidence="3">
    <location>
        <begin position="18"/>
        <end position="169"/>
    </location>
</feature>
<evidence type="ECO:0000256" key="2">
    <source>
        <dbReference type="PROSITE-ProRule" id="PRU00497"/>
    </source>
</evidence>
<dbReference type="OMA" id="LAYHSHA"/>
<evidence type="ECO:0008006" key="6">
    <source>
        <dbReference type="Google" id="ProtNLM"/>
    </source>
</evidence>
<evidence type="ECO:0000256" key="1">
    <source>
        <dbReference type="ARBA" id="ARBA00022460"/>
    </source>
</evidence>
<reference evidence="4 5" key="1">
    <citation type="submission" date="2020-11" db="EMBL/GenBank/DDBJ databases">
        <authorList>
            <person name="Wallbank WR R."/>
            <person name="Pardo Diaz C."/>
            <person name="Kozak K."/>
            <person name="Martin S."/>
            <person name="Jiggins C."/>
            <person name="Moest M."/>
            <person name="Warren A I."/>
            <person name="Generalovic N T."/>
            <person name="Byers J.R.P. K."/>
            <person name="Montejo-Kovacevich G."/>
            <person name="Yen C E."/>
        </authorList>
    </citation>
    <scope>NUCLEOTIDE SEQUENCE [LARGE SCALE GENOMIC DNA]</scope>
</reference>
<evidence type="ECO:0000313" key="5">
    <source>
        <dbReference type="Proteomes" id="UP000594454"/>
    </source>
</evidence>
<dbReference type="InterPro" id="IPR031311">
    <property type="entry name" value="CHIT_BIND_RR_consensus"/>
</dbReference>
<dbReference type="Pfam" id="PF00379">
    <property type="entry name" value="Chitin_bind_4"/>
    <property type="match status" value="1"/>
</dbReference>
<organism evidence="4 5">
    <name type="scientific">Hermetia illucens</name>
    <name type="common">Black soldier fly</name>
    <dbReference type="NCBI Taxonomy" id="343691"/>
    <lineage>
        <taxon>Eukaryota</taxon>
        <taxon>Metazoa</taxon>
        <taxon>Ecdysozoa</taxon>
        <taxon>Arthropoda</taxon>
        <taxon>Hexapoda</taxon>
        <taxon>Insecta</taxon>
        <taxon>Pterygota</taxon>
        <taxon>Neoptera</taxon>
        <taxon>Endopterygota</taxon>
        <taxon>Diptera</taxon>
        <taxon>Brachycera</taxon>
        <taxon>Stratiomyomorpha</taxon>
        <taxon>Stratiomyidae</taxon>
        <taxon>Hermetiinae</taxon>
        <taxon>Hermetia</taxon>
    </lineage>
</organism>
<dbReference type="EMBL" id="LR899011">
    <property type="protein sequence ID" value="CAD7086494.1"/>
    <property type="molecule type" value="Genomic_DNA"/>
</dbReference>
<keyword evidence="3" id="KW-0732">Signal</keyword>
<dbReference type="InParanoid" id="A0A7R8YVM8"/>
<evidence type="ECO:0000313" key="4">
    <source>
        <dbReference type="EMBL" id="CAD7086494.1"/>
    </source>
</evidence>
<dbReference type="PANTHER" id="PTHR12236:SF75">
    <property type="entry name" value="CUTICULAR PROTEIN 62BB, ISOFORM A"/>
    <property type="match status" value="1"/>
</dbReference>
<keyword evidence="1 2" id="KW-0193">Cuticle</keyword>
<dbReference type="PROSITE" id="PS00233">
    <property type="entry name" value="CHIT_BIND_RR_1"/>
    <property type="match status" value="1"/>
</dbReference>
<protein>
    <recommendedName>
        <fullName evidence="6">Cuticle protein</fullName>
    </recommendedName>
</protein>
<dbReference type="AlphaFoldDB" id="A0A7R8YVM8"/>
<dbReference type="PANTHER" id="PTHR12236">
    <property type="entry name" value="STRUCTURAL CONTITUENT OF CUTICLE"/>
    <property type="match status" value="1"/>
</dbReference>
<dbReference type="GO" id="GO:0005615">
    <property type="term" value="C:extracellular space"/>
    <property type="evidence" value="ECO:0007669"/>
    <property type="project" value="TreeGrafter"/>
</dbReference>
<keyword evidence="5" id="KW-1185">Reference proteome</keyword>
<dbReference type="InterPro" id="IPR051217">
    <property type="entry name" value="Insect_Cuticle_Struc_Prot"/>
</dbReference>
<dbReference type="Proteomes" id="UP000594454">
    <property type="component" value="Chromosome 3"/>
</dbReference>
<dbReference type="GO" id="GO:0031012">
    <property type="term" value="C:extracellular matrix"/>
    <property type="evidence" value="ECO:0007669"/>
    <property type="project" value="TreeGrafter"/>
</dbReference>
<proteinExistence type="predicted"/>
<evidence type="ECO:0000256" key="3">
    <source>
        <dbReference type="SAM" id="SignalP"/>
    </source>
</evidence>
<gene>
    <name evidence="4" type="ORF">HERILL_LOCUS9266</name>
</gene>
<dbReference type="OrthoDB" id="7789829at2759"/>
<sequence length="169" mass="17449">MAFKFVAVLALASVVSAGHLGLAPAYTAAYAGQPHYAAVAPAPVAYAAAPAVVKAIPVDYDAPAKYDFSYGVSDPHTGDVKSQAESRDGDNVHGSYSLIDADGFKRTVHYTADEHNGFNAVVHREPLAHAVATPVAKVIAAPIAAPVHIAAPAYAATHAAAPAHHLYHH</sequence>
<accession>A0A7R8YVM8</accession>